<dbReference type="KEGG" id="crq:GCK72_015762"/>
<dbReference type="EMBL" id="WUAV01000004">
    <property type="protein sequence ID" value="KAF1759298.1"/>
    <property type="molecule type" value="Genomic_DNA"/>
</dbReference>
<dbReference type="RefSeq" id="XP_053585887.1">
    <property type="nucleotide sequence ID" value="XM_053731115.1"/>
</dbReference>
<evidence type="ECO:0000313" key="2">
    <source>
        <dbReference type="Proteomes" id="UP000483820"/>
    </source>
</evidence>
<organism evidence="1 2">
    <name type="scientific">Caenorhabditis remanei</name>
    <name type="common">Caenorhabditis vulgaris</name>
    <dbReference type="NCBI Taxonomy" id="31234"/>
    <lineage>
        <taxon>Eukaryota</taxon>
        <taxon>Metazoa</taxon>
        <taxon>Ecdysozoa</taxon>
        <taxon>Nematoda</taxon>
        <taxon>Chromadorea</taxon>
        <taxon>Rhabditida</taxon>
        <taxon>Rhabditina</taxon>
        <taxon>Rhabditomorpha</taxon>
        <taxon>Rhabditoidea</taxon>
        <taxon>Rhabditidae</taxon>
        <taxon>Peloderinae</taxon>
        <taxon>Caenorhabditis</taxon>
    </lineage>
</organism>
<proteinExistence type="predicted"/>
<dbReference type="Proteomes" id="UP000483820">
    <property type="component" value="Chromosome IV"/>
</dbReference>
<sequence length="138" mass="15921">MSQIQHDKALLGKLCPKIRKQTPIAKGAVKDLIIFHTHQKISHGMGNTIFRKIVNNNHLIRFSPDELTRHYEEIIANLEELQRMRTPWPFYLDTEGGYETLQNGTNVALISIFNARDHEALELFEAFELDDFTGGIFK</sequence>
<protein>
    <submittedName>
        <fullName evidence="1">Uncharacterized protein</fullName>
    </submittedName>
</protein>
<dbReference type="CTD" id="78776161"/>
<dbReference type="AlphaFoldDB" id="A0A6A5GUZ7"/>
<dbReference type="GeneID" id="78776161"/>
<reference evidence="1 2" key="1">
    <citation type="submission" date="2019-12" db="EMBL/GenBank/DDBJ databases">
        <title>Chromosome-level assembly of the Caenorhabditis remanei genome.</title>
        <authorList>
            <person name="Teterina A.A."/>
            <person name="Willis J.H."/>
            <person name="Phillips P.C."/>
        </authorList>
    </citation>
    <scope>NUCLEOTIDE SEQUENCE [LARGE SCALE GENOMIC DNA]</scope>
    <source>
        <strain evidence="1 2">PX506</strain>
        <tissue evidence="1">Whole organism</tissue>
    </source>
</reference>
<name>A0A6A5GUZ7_CAERE</name>
<evidence type="ECO:0000313" key="1">
    <source>
        <dbReference type="EMBL" id="KAF1759298.1"/>
    </source>
</evidence>
<comment type="caution">
    <text evidence="1">The sequence shown here is derived from an EMBL/GenBank/DDBJ whole genome shotgun (WGS) entry which is preliminary data.</text>
</comment>
<gene>
    <name evidence="1" type="ORF">GCK72_015762</name>
</gene>
<accession>A0A6A5GUZ7</accession>